<dbReference type="InterPro" id="IPR008271">
    <property type="entry name" value="Ser/Thr_kinase_AS"/>
</dbReference>
<dbReference type="Pfam" id="PF00069">
    <property type="entry name" value="Pkinase"/>
    <property type="match status" value="1"/>
</dbReference>
<keyword evidence="10" id="KW-1185">Reference proteome</keyword>
<keyword evidence="2 5" id="KW-0547">Nucleotide-binding</keyword>
<proteinExistence type="inferred from homology"/>
<evidence type="ECO:0000256" key="4">
    <source>
        <dbReference type="ARBA" id="ARBA00022840"/>
    </source>
</evidence>
<dbReference type="InterPro" id="IPR017441">
    <property type="entry name" value="Protein_kinase_ATP_BS"/>
</dbReference>
<protein>
    <recommendedName>
        <fullName evidence="8">Protein kinase domain-containing protein</fullName>
    </recommendedName>
</protein>
<dbReference type="PROSITE" id="PS50011">
    <property type="entry name" value="PROTEIN_KINASE_DOM"/>
    <property type="match status" value="1"/>
</dbReference>
<keyword evidence="4 5" id="KW-0067">ATP-binding</keyword>
<feature type="domain" description="Protein kinase" evidence="8">
    <location>
        <begin position="36"/>
        <end position="321"/>
    </location>
</feature>
<dbReference type="PROSITE" id="PS00107">
    <property type="entry name" value="PROTEIN_KINASE_ATP"/>
    <property type="match status" value="1"/>
</dbReference>
<evidence type="ECO:0000256" key="2">
    <source>
        <dbReference type="ARBA" id="ARBA00022741"/>
    </source>
</evidence>
<feature type="binding site" evidence="5">
    <location>
        <position position="66"/>
    </location>
    <ligand>
        <name>ATP</name>
        <dbReference type="ChEBI" id="CHEBI:30616"/>
    </ligand>
</feature>
<keyword evidence="6" id="KW-0723">Serine/threonine-protein kinase</keyword>
<sequence>MGCGASKPEVKEATAAQARPRPTEPQVPCLGLLDTHELVKELGKGGTGETFLYRDKQNNNDLVAVKLIKRPLPKVIQANILREIMIQANLGEGHVNVINAKEALLTESHLALVMEYAACGSLTGYVANRWQSAQHSGLFLQEDEARYFFRQFIQAVEYCHTHFVAHRDLKLDNTLLSDDEPPLIKLCDFGFARQWEGQNNAQMFTHIGTPVYMSPELINSRNGAKGYDGKQVDVWASGVLLIVMLLGTFPFDHIENPDPNTSEAHLEVWTQQMSTRWDRITYMLPLVRKLSPECTDLLNKIFVIDEKARITIAQIKEHPWYNVPLIPKYAEAERDIEERQRKVEQYIRQRDLNIGLINNRNKKLELLVNAAAGPAVPLPHSRRSPLERIDLREEACCADAANLGNGPALDLLPDISEDGAEGTDVSLGRRHTEAVANGSQ</sequence>
<organism evidence="9 10">
    <name type="scientific">Coccomyxa subellipsoidea</name>
    <dbReference type="NCBI Taxonomy" id="248742"/>
    <lineage>
        <taxon>Eukaryota</taxon>
        <taxon>Viridiplantae</taxon>
        <taxon>Chlorophyta</taxon>
        <taxon>core chlorophytes</taxon>
        <taxon>Trebouxiophyceae</taxon>
        <taxon>Trebouxiophyceae incertae sedis</taxon>
        <taxon>Coccomyxaceae</taxon>
        <taxon>Coccomyxa</taxon>
    </lineage>
</organism>
<evidence type="ECO:0000256" key="5">
    <source>
        <dbReference type="PROSITE-ProRule" id="PRU10141"/>
    </source>
</evidence>
<evidence type="ECO:0000256" key="7">
    <source>
        <dbReference type="SAM" id="MobiDB-lite"/>
    </source>
</evidence>
<evidence type="ECO:0000256" key="1">
    <source>
        <dbReference type="ARBA" id="ARBA00022679"/>
    </source>
</evidence>
<dbReference type="PANTHER" id="PTHR24346">
    <property type="entry name" value="MAP/MICROTUBULE AFFINITY-REGULATING KINASE"/>
    <property type="match status" value="1"/>
</dbReference>
<feature type="region of interest" description="Disordered" evidence="7">
    <location>
        <begin position="414"/>
        <end position="440"/>
    </location>
</feature>
<evidence type="ECO:0000313" key="9">
    <source>
        <dbReference type="EMBL" id="KAK9916167.1"/>
    </source>
</evidence>
<dbReference type="Gene3D" id="1.10.510.10">
    <property type="entry name" value="Transferase(Phosphotransferase) domain 1"/>
    <property type="match status" value="1"/>
</dbReference>
<dbReference type="InterPro" id="IPR011009">
    <property type="entry name" value="Kinase-like_dom_sf"/>
</dbReference>
<feature type="region of interest" description="Disordered" evidence="7">
    <location>
        <begin position="1"/>
        <end position="27"/>
    </location>
</feature>
<evidence type="ECO:0000259" key="8">
    <source>
        <dbReference type="PROSITE" id="PS50011"/>
    </source>
</evidence>
<evidence type="ECO:0000313" key="10">
    <source>
        <dbReference type="Proteomes" id="UP001491310"/>
    </source>
</evidence>
<comment type="caution">
    <text evidence="9">The sequence shown here is derived from an EMBL/GenBank/DDBJ whole genome shotgun (WGS) entry which is preliminary data.</text>
</comment>
<dbReference type="InterPro" id="IPR000719">
    <property type="entry name" value="Prot_kinase_dom"/>
</dbReference>
<dbReference type="PANTHER" id="PTHR24346:SF92">
    <property type="entry name" value="SNF1-RELATED PROTEIN KINASE 2.6"/>
    <property type="match status" value="1"/>
</dbReference>
<accession>A0ABR2YWZ8</accession>
<reference evidence="9 10" key="1">
    <citation type="journal article" date="2024" name="Nat. Commun.">
        <title>Phylogenomics reveals the evolutionary origins of lichenization in chlorophyte algae.</title>
        <authorList>
            <person name="Puginier C."/>
            <person name="Libourel C."/>
            <person name="Otte J."/>
            <person name="Skaloud P."/>
            <person name="Haon M."/>
            <person name="Grisel S."/>
            <person name="Petersen M."/>
            <person name="Berrin J.G."/>
            <person name="Delaux P.M."/>
            <person name="Dal Grande F."/>
            <person name="Keller J."/>
        </authorList>
    </citation>
    <scope>NUCLEOTIDE SEQUENCE [LARGE SCALE GENOMIC DNA]</scope>
    <source>
        <strain evidence="9 10">SAG 216-7</strain>
    </source>
</reference>
<dbReference type="SMART" id="SM00220">
    <property type="entry name" value="S_TKc"/>
    <property type="match status" value="1"/>
</dbReference>
<dbReference type="Proteomes" id="UP001491310">
    <property type="component" value="Unassembled WGS sequence"/>
</dbReference>
<name>A0ABR2YWZ8_9CHLO</name>
<evidence type="ECO:0000256" key="6">
    <source>
        <dbReference type="RuleBase" id="RU000304"/>
    </source>
</evidence>
<dbReference type="SUPFAM" id="SSF56112">
    <property type="entry name" value="Protein kinase-like (PK-like)"/>
    <property type="match status" value="1"/>
</dbReference>
<keyword evidence="3" id="KW-0418">Kinase</keyword>
<gene>
    <name evidence="9" type="ORF">WJX75_009636</name>
</gene>
<comment type="similarity">
    <text evidence="6">Belongs to the protein kinase superfamily.</text>
</comment>
<keyword evidence="1" id="KW-0808">Transferase</keyword>
<evidence type="ECO:0000256" key="3">
    <source>
        <dbReference type="ARBA" id="ARBA00022777"/>
    </source>
</evidence>
<dbReference type="PROSITE" id="PS00108">
    <property type="entry name" value="PROTEIN_KINASE_ST"/>
    <property type="match status" value="1"/>
</dbReference>
<dbReference type="EMBL" id="JALJOT010000004">
    <property type="protein sequence ID" value="KAK9916167.1"/>
    <property type="molecule type" value="Genomic_DNA"/>
</dbReference>